<feature type="transmembrane region" description="Helical" evidence="1">
    <location>
        <begin position="37"/>
        <end position="58"/>
    </location>
</feature>
<dbReference type="AlphaFoldDB" id="R1E533"/>
<evidence type="ECO:0000313" key="3">
    <source>
        <dbReference type="Proteomes" id="UP000053279"/>
    </source>
</evidence>
<evidence type="ECO:0000313" key="2">
    <source>
        <dbReference type="EMBL" id="EOD42803.1"/>
    </source>
</evidence>
<dbReference type="EMBL" id="APJZ01000001">
    <property type="protein sequence ID" value="EOD42803.1"/>
    <property type="molecule type" value="Genomic_DNA"/>
</dbReference>
<proteinExistence type="predicted"/>
<feature type="transmembrane region" description="Helical" evidence="1">
    <location>
        <begin position="12"/>
        <end position="31"/>
    </location>
</feature>
<organism evidence="2 3">
    <name type="scientific">Nanobsidianus stetteri</name>
    <dbReference type="NCBI Taxonomy" id="1294122"/>
    <lineage>
        <taxon>Archaea</taxon>
        <taxon>Nanobdellota</taxon>
        <taxon>Candidatus Nanoarchaeia</taxon>
        <taxon>Nanoarchaeales</taxon>
        <taxon>Nanopusillaceae</taxon>
        <taxon>Candidatus Nanobsidianus</taxon>
    </lineage>
</organism>
<keyword evidence="1" id="KW-1133">Transmembrane helix</keyword>
<name>R1E533_NANST</name>
<keyword evidence="3" id="KW-1185">Reference proteome</keyword>
<comment type="caution">
    <text evidence="2">The sequence shown here is derived from an EMBL/GenBank/DDBJ whole genome shotgun (WGS) entry which is preliminary data.</text>
</comment>
<gene>
    <name evidence="2" type="ORF">Nst1_142</name>
</gene>
<accession>R1E533</accession>
<evidence type="ECO:0000256" key="1">
    <source>
        <dbReference type="SAM" id="Phobius"/>
    </source>
</evidence>
<dbReference type="Proteomes" id="UP000053279">
    <property type="component" value="Unassembled WGS sequence"/>
</dbReference>
<keyword evidence="1" id="KW-0472">Membrane</keyword>
<keyword evidence="1" id="KW-0812">Transmembrane</keyword>
<protein>
    <submittedName>
        <fullName evidence="2">Putative membrane protein</fullName>
    </submittedName>
</protein>
<reference evidence="2 3" key="1">
    <citation type="submission" date="2013-02" db="EMBL/GenBank/DDBJ databases">
        <title>Insights into archaeal evolution and symbiosis from the genomes of a Nanoarchaeon and its crenarchaeal host from Yellowstone National Park.</title>
        <authorList>
            <person name="Podar M."/>
            <person name="Makarova K.S."/>
            <person name="Graham D.E."/>
            <person name="Wolf Y.I."/>
            <person name="Koonin E.V."/>
            <person name="Reysenbach A.-L."/>
        </authorList>
    </citation>
    <scope>NUCLEOTIDE SEQUENCE [LARGE SCALE GENOMIC DNA]</scope>
</reference>
<sequence length="73" mass="8623">MEEELYATKYELYISLIITLIVIAIIANTLINLPYKNLYYMSTLIILILIVIDVYVYLSYKGKIPLYKVKRKD</sequence>